<sequence length="73" mass="7758">MHKHVTITVDGEDLVLVGGQQTTGHVLEVAGLHPDRYDLQRVLPDGSSVTLTGNVTLTDGDEFVTARISTTTA</sequence>
<evidence type="ECO:0000313" key="1">
    <source>
        <dbReference type="EMBL" id="NUU27919.1"/>
    </source>
</evidence>
<dbReference type="EMBL" id="JABMCG010000095">
    <property type="protein sequence ID" value="NUU27919.1"/>
    <property type="molecule type" value="Genomic_DNA"/>
</dbReference>
<reference evidence="1 2" key="1">
    <citation type="submission" date="2020-05" db="EMBL/GenBank/DDBJ databases">
        <title>Genome Sequencing of Type Strains.</title>
        <authorList>
            <person name="Lemaire J.F."/>
            <person name="Inderbitzin P."/>
            <person name="Gregorio O.A."/>
            <person name="Collins S.B."/>
            <person name="Wespe N."/>
            <person name="Knight-Connoni V."/>
        </authorList>
    </citation>
    <scope>NUCLEOTIDE SEQUENCE [LARGE SCALE GENOMIC DNA]</scope>
    <source>
        <strain evidence="1 2">DSM 20512</strain>
    </source>
</reference>
<evidence type="ECO:0000313" key="2">
    <source>
        <dbReference type="Proteomes" id="UP000539146"/>
    </source>
</evidence>
<protein>
    <recommendedName>
        <fullName evidence="3">Multi-ubiquitin domain-containing protein</fullName>
    </recommendedName>
</protein>
<organism evidence="1 2">
    <name type="scientific">Curtobacterium citreum</name>
    <dbReference type="NCBI Taxonomy" id="2036"/>
    <lineage>
        <taxon>Bacteria</taxon>
        <taxon>Bacillati</taxon>
        <taxon>Actinomycetota</taxon>
        <taxon>Actinomycetes</taxon>
        <taxon>Micrococcales</taxon>
        <taxon>Microbacteriaceae</taxon>
        <taxon>Curtobacterium</taxon>
    </lineage>
</organism>
<name>A0A850DTD2_9MICO</name>
<evidence type="ECO:0008006" key="3">
    <source>
        <dbReference type="Google" id="ProtNLM"/>
    </source>
</evidence>
<proteinExistence type="predicted"/>
<dbReference type="RefSeq" id="WP_175325750.1">
    <property type="nucleotide sequence ID" value="NZ_BAAAWP010000001.1"/>
</dbReference>
<gene>
    <name evidence="1" type="ORF">HP467_07310</name>
</gene>
<comment type="caution">
    <text evidence="1">The sequence shown here is derived from an EMBL/GenBank/DDBJ whole genome shotgun (WGS) entry which is preliminary data.</text>
</comment>
<dbReference type="Proteomes" id="UP000539146">
    <property type="component" value="Unassembled WGS sequence"/>
</dbReference>
<dbReference type="AlphaFoldDB" id="A0A850DTD2"/>
<accession>A0A850DTD2</accession>